<reference evidence="10" key="1">
    <citation type="submission" date="2022-11" db="UniProtKB">
        <authorList>
            <consortium name="WormBaseParasite"/>
        </authorList>
    </citation>
    <scope>IDENTIFICATION</scope>
</reference>
<proteinExistence type="predicted"/>
<dbReference type="InterPro" id="IPR020479">
    <property type="entry name" value="HD_metazoa"/>
</dbReference>
<keyword evidence="3 5" id="KW-0371">Homeobox</keyword>
<evidence type="ECO:0000256" key="4">
    <source>
        <dbReference type="ARBA" id="ARBA00023242"/>
    </source>
</evidence>
<protein>
    <submittedName>
        <fullName evidence="10">Homeobox domain-containing protein</fullName>
    </submittedName>
</protein>
<dbReference type="SUPFAM" id="SSF46689">
    <property type="entry name" value="Homeodomain-like"/>
    <property type="match status" value="1"/>
</dbReference>
<dbReference type="AlphaFoldDB" id="A0A915HUI8"/>
<organism evidence="9 10">
    <name type="scientific">Romanomermis culicivorax</name>
    <name type="common">Nematode worm</name>
    <dbReference type="NCBI Taxonomy" id="13658"/>
    <lineage>
        <taxon>Eukaryota</taxon>
        <taxon>Metazoa</taxon>
        <taxon>Ecdysozoa</taxon>
        <taxon>Nematoda</taxon>
        <taxon>Enoplea</taxon>
        <taxon>Dorylaimia</taxon>
        <taxon>Mermithida</taxon>
        <taxon>Mermithoidea</taxon>
        <taxon>Mermithidae</taxon>
        <taxon>Romanomermis</taxon>
    </lineage>
</organism>
<evidence type="ECO:0000256" key="2">
    <source>
        <dbReference type="ARBA" id="ARBA00023125"/>
    </source>
</evidence>
<dbReference type="Pfam" id="PF00046">
    <property type="entry name" value="Homeodomain"/>
    <property type="match status" value="1"/>
</dbReference>
<dbReference type="InterPro" id="IPR017970">
    <property type="entry name" value="Homeobox_CS"/>
</dbReference>
<dbReference type="InterPro" id="IPR009057">
    <property type="entry name" value="Homeodomain-like_sf"/>
</dbReference>
<feature type="region of interest" description="Disordered" evidence="7">
    <location>
        <begin position="81"/>
        <end position="112"/>
    </location>
</feature>
<dbReference type="PROSITE" id="PS50071">
    <property type="entry name" value="HOMEOBOX_2"/>
    <property type="match status" value="1"/>
</dbReference>
<dbReference type="PRINTS" id="PR00024">
    <property type="entry name" value="HOMEOBOX"/>
</dbReference>
<sequence>MDIAGGRSIIDRGSTTAINFPTTTATTTATTKWTQDGRQKYSNPLKKRRTKNGNNDNEQQQQQQQQQFDLIYPWMIETKKQKTKKKINNNNDKKNEEEEKKLTNSRPSCSMMTKMDDLETEDQDFLDNENDDESDLISKRNRTAYTNSQLVELEKEFHFCRYLNRPRRVELAKTLDLSERQVKIWFQNRRMKQKKDQKNQKCSSSYPNPVSMDPGAIIRDPVTPNNARYAASDDIQTLATDIGHVISSYDPSSKMPIFPAPGNMAIVDPYNMSANSNSGHLWPGDVQAARHHLVANLQAVMGGGQGVGTVGPSSGYGRGDSGYFQQWFNSGPGQSFQNGGHTPGDVGVPSNNVSAAVSYFGVGNNVTTLPM</sequence>
<dbReference type="PANTHER" id="PTHR45664:SF18">
    <property type="entry name" value="HOMEOBOX PROTEIN HOX3"/>
    <property type="match status" value="1"/>
</dbReference>
<accession>A0A915HUI8</accession>
<comment type="subcellular location">
    <subcellularLocation>
        <location evidence="1 5 6">Nucleus</location>
    </subcellularLocation>
</comment>
<dbReference type="Proteomes" id="UP000887565">
    <property type="component" value="Unplaced"/>
</dbReference>
<dbReference type="CDD" id="cd00086">
    <property type="entry name" value="homeodomain"/>
    <property type="match status" value="1"/>
</dbReference>
<evidence type="ECO:0000256" key="7">
    <source>
        <dbReference type="SAM" id="MobiDB-lite"/>
    </source>
</evidence>
<name>A0A915HUI8_ROMCU</name>
<feature type="DNA-binding region" description="Homeobox" evidence="5">
    <location>
        <begin position="138"/>
        <end position="197"/>
    </location>
</feature>
<keyword evidence="2 5" id="KW-0238">DNA-binding</keyword>
<evidence type="ECO:0000256" key="3">
    <source>
        <dbReference type="ARBA" id="ARBA00023155"/>
    </source>
</evidence>
<dbReference type="GO" id="GO:0000978">
    <property type="term" value="F:RNA polymerase II cis-regulatory region sequence-specific DNA binding"/>
    <property type="evidence" value="ECO:0007669"/>
    <property type="project" value="TreeGrafter"/>
</dbReference>
<feature type="domain" description="Homeobox" evidence="8">
    <location>
        <begin position="136"/>
        <end position="196"/>
    </location>
</feature>
<dbReference type="Gene3D" id="1.10.10.60">
    <property type="entry name" value="Homeodomain-like"/>
    <property type="match status" value="1"/>
</dbReference>
<feature type="compositionally biased region" description="Basic and acidic residues" evidence="7">
    <location>
        <begin position="91"/>
        <end position="102"/>
    </location>
</feature>
<feature type="region of interest" description="Disordered" evidence="7">
    <location>
        <begin position="29"/>
        <end position="65"/>
    </location>
</feature>
<evidence type="ECO:0000256" key="6">
    <source>
        <dbReference type="RuleBase" id="RU000682"/>
    </source>
</evidence>
<dbReference type="GO" id="GO:0005634">
    <property type="term" value="C:nucleus"/>
    <property type="evidence" value="ECO:0007669"/>
    <property type="project" value="UniProtKB-SubCell"/>
</dbReference>
<dbReference type="WBParaSite" id="nRc.2.0.1.t05440-RA">
    <property type="protein sequence ID" value="nRc.2.0.1.t05440-RA"/>
    <property type="gene ID" value="nRc.2.0.1.g05440"/>
</dbReference>
<evidence type="ECO:0000259" key="8">
    <source>
        <dbReference type="PROSITE" id="PS50071"/>
    </source>
</evidence>
<dbReference type="PANTHER" id="PTHR45664">
    <property type="entry name" value="PROTEIN ZERKNUELLT 1-RELATED"/>
    <property type="match status" value="1"/>
</dbReference>
<feature type="region of interest" description="Disordered" evidence="7">
    <location>
        <begin position="191"/>
        <end position="216"/>
    </location>
</feature>
<dbReference type="GO" id="GO:0000981">
    <property type="term" value="F:DNA-binding transcription factor activity, RNA polymerase II-specific"/>
    <property type="evidence" value="ECO:0007669"/>
    <property type="project" value="InterPro"/>
</dbReference>
<evidence type="ECO:0000313" key="9">
    <source>
        <dbReference type="Proteomes" id="UP000887565"/>
    </source>
</evidence>
<evidence type="ECO:0000313" key="10">
    <source>
        <dbReference type="WBParaSite" id="nRc.2.0.1.t05440-RA"/>
    </source>
</evidence>
<keyword evidence="9" id="KW-1185">Reference proteome</keyword>
<dbReference type="SMART" id="SM00389">
    <property type="entry name" value="HOX"/>
    <property type="match status" value="1"/>
</dbReference>
<dbReference type="InterPro" id="IPR001356">
    <property type="entry name" value="HD"/>
</dbReference>
<evidence type="ECO:0000256" key="1">
    <source>
        <dbReference type="ARBA" id="ARBA00004123"/>
    </source>
</evidence>
<evidence type="ECO:0000256" key="5">
    <source>
        <dbReference type="PROSITE-ProRule" id="PRU00108"/>
    </source>
</evidence>
<dbReference type="PROSITE" id="PS00027">
    <property type="entry name" value="HOMEOBOX_1"/>
    <property type="match status" value="1"/>
</dbReference>
<keyword evidence="4 5" id="KW-0539">Nucleus</keyword>